<evidence type="ECO:0000313" key="1">
    <source>
        <dbReference type="EMBL" id="JAT85895.1"/>
    </source>
</evidence>
<dbReference type="EMBL" id="GDQN01005159">
    <property type="protein sequence ID" value="JAT85895.1"/>
    <property type="molecule type" value="Transcribed_RNA"/>
</dbReference>
<sequence length="122" mass="13221">MCKSDRCGRIVLSASPSPPQALTTSVLAQVILSLEALPTDLATERQFWAFVGALMNHQVVGLREPALTVLADEFALLAQLTPEVPCVIFVDLHHSEHFVWSMMLATGGACCKYSGATHCDYC</sequence>
<accession>A0A1E1WFZ3</accession>
<proteinExistence type="predicted"/>
<gene>
    <name evidence="1" type="ORF">g.15800</name>
</gene>
<dbReference type="AlphaFoldDB" id="A0A1E1WFZ3"/>
<reference evidence="1" key="1">
    <citation type="submission" date="2015-09" db="EMBL/GenBank/DDBJ databases">
        <title>De novo assembly of Pectinophora gossypiella (Pink Bollworm) gut transcriptome.</title>
        <authorList>
            <person name="Tassone E.E."/>
        </authorList>
    </citation>
    <scope>NUCLEOTIDE SEQUENCE</scope>
</reference>
<protein>
    <submittedName>
        <fullName evidence="1">Uncharacterized protein</fullName>
    </submittedName>
</protein>
<organism evidence="1">
    <name type="scientific">Pectinophora gossypiella</name>
    <name type="common">Cotton pink bollworm</name>
    <name type="synonym">Depressaria gossypiella</name>
    <dbReference type="NCBI Taxonomy" id="13191"/>
    <lineage>
        <taxon>Eukaryota</taxon>
        <taxon>Metazoa</taxon>
        <taxon>Ecdysozoa</taxon>
        <taxon>Arthropoda</taxon>
        <taxon>Hexapoda</taxon>
        <taxon>Insecta</taxon>
        <taxon>Pterygota</taxon>
        <taxon>Neoptera</taxon>
        <taxon>Endopterygota</taxon>
        <taxon>Lepidoptera</taxon>
        <taxon>Glossata</taxon>
        <taxon>Ditrysia</taxon>
        <taxon>Gelechioidea</taxon>
        <taxon>Gelechiidae</taxon>
        <taxon>Apatetrinae</taxon>
        <taxon>Pectinophora</taxon>
    </lineage>
</organism>
<name>A0A1E1WFZ3_PECGO</name>